<accession>A0A975P102</accession>
<keyword evidence="2" id="KW-1185">Reference proteome</keyword>
<dbReference type="InterPro" id="IPR027417">
    <property type="entry name" value="P-loop_NTPase"/>
</dbReference>
<protein>
    <recommendedName>
        <fullName evidence="3">Type IV secretion system coupling protein TraD DNA-binding domain-containing protein</fullName>
    </recommendedName>
</protein>
<dbReference type="Gene3D" id="3.40.50.300">
    <property type="entry name" value="P-loop containing nucleotide triphosphate hydrolases"/>
    <property type="match status" value="1"/>
</dbReference>
<dbReference type="RefSeq" id="WP_215604906.1">
    <property type="nucleotide sequence ID" value="NZ_CP076136.1"/>
</dbReference>
<dbReference type="EMBL" id="CP076136">
    <property type="protein sequence ID" value="QWG24159.1"/>
    <property type="molecule type" value="Genomic_DNA"/>
</dbReference>
<gene>
    <name evidence="1" type="ORF">KMZ93_04310</name>
</gene>
<sequence>MQHTITDHEIPGRDGVRVLVRLGISPEEHVLIFKYRMAADAIDFPVFYQGRKLVFGDFYGGTHTTIWDIDSPHQARAFIAGIRRGFADFEKFLESNRKPVQYEPPPVPWDFFDTDARFEGTWIKGEQGWGKTTLLSALIEEDLGKVAAGKASVIVIDSQNEHLGRFLPRLPRFAPGHDLHDKLVYLEPDLDHPLALNLLNFKGYGQLSKNEQFERSQTVLEMLNFFIGATIGEQSGHMKNIIGYCLRALALMPEPTIMDFKDLLVDGRLKNILKDKSSPLHKLDDATKRFLLTDLFKNYGPSLTAVANRLDAFDNNDMLKAFFSQPKNRFNFYELLRKPHVIVINTMERRLQTKEALGLFGRYFLALLMGVVRARTSGGLPCYVHVDECWQYIKDEPIVGELIATARRQKIALTFAQQHKGQITNTEVRKALQTCGVQIDTGKKQHHWNVQVRKGEVHEVSPPDVDFSKIDGMTDPEWQLVLDHMHETYCAEPPRAGKPDEEMPDAV</sequence>
<proteinExistence type="predicted"/>
<organism evidence="1 2">
    <name type="scientific">Bradyrhizobium sediminis</name>
    <dbReference type="NCBI Taxonomy" id="2840469"/>
    <lineage>
        <taxon>Bacteria</taxon>
        <taxon>Pseudomonadati</taxon>
        <taxon>Pseudomonadota</taxon>
        <taxon>Alphaproteobacteria</taxon>
        <taxon>Hyphomicrobiales</taxon>
        <taxon>Nitrobacteraceae</taxon>
        <taxon>Bradyrhizobium</taxon>
    </lineage>
</organism>
<dbReference type="AlphaFoldDB" id="A0A975P102"/>
<evidence type="ECO:0008006" key="3">
    <source>
        <dbReference type="Google" id="ProtNLM"/>
    </source>
</evidence>
<evidence type="ECO:0000313" key="2">
    <source>
        <dbReference type="Proteomes" id="UP000676951"/>
    </source>
</evidence>
<dbReference type="SUPFAM" id="SSF52540">
    <property type="entry name" value="P-loop containing nucleoside triphosphate hydrolases"/>
    <property type="match status" value="1"/>
</dbReference>
<evidence type="ECO:0000313" key="1">
    <source>
        <dbReference type="EMBL" id="QWG24159.1"/>
    </source>
</evidence>
<reference evidence="1 2" key="1">
    <citation type="submission" date="2021-06" db="EMBL/GenBank/DDBJ databases">
        <title>Bradyrhizobium sp. S2-11-4 Genome sequencing.</title>
        <authorList>
            <person name="Jin L."/>
        </authorList>
    </citation>
    <scope>NUCLEOTIDE SEQUENCE [LARGE SCALE GENOMIC DNA]</scope>
    <source>
        <strain evidence="1 2">S2-11-4</strain>
    </source>
</reference>
<dbReference type="Proteomes" id="UP000676951">
    <property type="component" value="Chromosome"/>
</dbReference>
<name>A0A975P102_9BRAD</name>